<feature type="region of interest" description="Disordered" evidence="6">
    <location>
        <begin position="1"/>
        <end position="34"/>
    </location>
</feature>
<dbReference type="GO" id="GO:0000978">
    <property type="term" value="F:RNA polymerase II cis-regulatory region sequence-specific DNA binding"/>
    <property type="evidence" value="ECO:0007669"/>
    <property type="project" value="TreeGrafter"/>
</dbReference>
<dbReference type="PANTHER" id="PTHR14003:SF19">
    <property type="entry name" value="YY2 TRANSCRIPTION FACTOR"/>
    <property type="match status" value="1"/>
</dbReference>
<organism evidence="8 9">
    <name type="scientific">Lentinula raphanica</name>
    <dbReference type="NCBI Taxonomy" id="153919"/>
    <lineage>
        <taxon>Eukaryota</taxon>
        <taxon>Fungi</taxon>
        <taxon>Dikarya</taxon>
        <taxon>Basidiomycota</taxon>
        <taxon>Agaricomycotina</taxon>
        <taxon>Agaricomycetes</taxon>
        <taxon>Agaricomycetidae</taxon>
        <taxon>Agaricales</taxon>
        <taxon>Marasmiineae</taxon>
        <taxon>Omphalotaceae</taxon>
        <taxon>Lentinula</taxon>
    </lineage>
</organism>
<gene>
    <name evidence="8" type="ORF">F5878DRAFT_608603</name>
</gene>
<feature type="domain" description="C2H2-type" evidence="7">
    <location>
        <begin position="63"/>
        <end position="92"/>
    </location>
</feature>
<keyword evidence="1" id="KW-0479">Metal-binding</keyword>
<dbReference type="Pfam" id="PF00096">
    <property type="entry name" value="zf-C2H2"/>
    <property type="match status" value="2"/>
</dbReference>
<evidence type="ECO:0000313" key="8">
    <source>
        <dbReference type="EMBL" id="KAJ3842111.1"/>
    </source>
</evidence>
<feature type="region of interest" description="Disordered" evidence="6">
    <location>
        <begin position="307"/>
        <end position="404"/>
    </location>
</feature>
<feature type="region of interest" description="Disordered" evidence="6">
    <location>
        <begin position="84"/>
        <end position="205"/>
    </location>
</feature>
<sequence>MPRVYPRSNEEDEVDGPGPSAASTPNQGHSSRKKHVCPTCERCFTTSGHLARHSRVHTGEKNHKCPFPGCDTRCSRQDNLQQHYRIHLSPGSRRTSSRSAASRRGRRATTNDNTNATSTPTSPQDYGLVAEQPPLSPPPLVPATIPTPSLSPPPLEPARVAGPDTRYSPPPESPPPLAPATISGSYQHAPQRTSPTTSATSSPDAASFSSVIPAISVPPPSLASAQSSSTPAQEYGYRTSTTYQEQPGTANTGYSYGQSASPVSEGYPQATAEGYTNGPYPLPRIDTITAVKENLSSASVGLASTSLPGVNSRHSLSHISHSHPHSSYSRMIPSSMNSRTSTAPPSPASSHSTSHSVVSHSGPPTPNGYASYDADGNQPSPYDQTSPPLSSQSGSSIIEPSLSRYSPPPVLAPIQGFTSHESLEAMSRSSRVVTEQYERRLSTRDDYSSRYAQYNTRYAADEPRYERSVYGMAHERPELSPVQTYMAHQPASMASYHDMYPPGGVSLHHGAWKSEHMTNRGMKSINALVQ</sequence>
<feature type="region of interest" description="Disordered" evidence="6">
    <location>
        <begin position="219"/>
        <end position="281"/>
    </location>
</feature>
<feature type="compositionally biased region" description="Low complexity" evidence="6">
    <location>
        <begin position="340"/>
        <end position="362"/>
    </location>
</feature>
<evidence type="ECO:0000256" key="3">
    <source>
        <dbReference type="ARBA" id="ARBA00022771"/>
    </source>
</evidence>
<dbReference type="GO" id="GO:0000981">
    <property type="term" value="F:DNA-binding transcription factor activity, RNA polymerase II-specific"/>
    <property type="evidence" value="ECO:0007669"/>
    <property type="project" value="TreeGrafter"/>
</dbReference>
<dbReference type="Gene3D" id="3.30.160.60">
    <property type="entry name" value="Classic Zinc Finger"/>
    <property type="match status" value="2"/>
</dbReference>
<evidence type="ECO:0000256" key="4">
    <source>
        <dbReference type="ARBA" id="ARBA00022833"/>
    </source>
</evidence>
<dbReference type="GO" id="GO:0031519">
    <property type="term" value="C:PcG protein complex"/>
    <property type="evidence" value="ECO:0007669"/>
    <property type="project" value="TreeGrafter"/>
</dbReference>
<feature type="compositionally biased region" description="Low complexity" evidence="6">
    <location>
        <begin position="91"/>
        <end position="100"/>
    </location>
</feature>
<feature type="compositionally biased region" description="Polar residues" evidence="6">
    <location>
        <begin position="238"/>
        <end position="262"/>
    </location>
</feature>
<keyword evidence="3 5" id="KW-0863">Zinc-finger</keyword>
<dbReference type="SMART" id="SM00355">
    <property type="entry name" value="ZnF_C2H2"/>
    <property type="match status" value="2"/>
</dbReference>
<evidence type="ECO:0000256" key="5">
    <source>
        <dbReference type="PROSITE-ProRule" id="PRU00042"/>
    </source>
</evidence>
<protein>
    <recommendedName>
        <fullName evidence="7">C2H2-type domain-containing protein</fullName>
    </recommendedName>
</protein>
<name>A0AA38PG47_9AGAR</name>
<feature type="compositionally biased region" description="Low complexity" evidence="6">
    <location>
        <begin position="222"/>
        <end position="232"/>
    </location>
</feature>
<feature type="compositionally biased region" description="Low complexity" evidence="6">
    <location>
        <begin position="189"/>
        <end position="205"/>
    </location>
</feature>
<dbReference type="SUPFAM" id="SSF57667">
    <property type="entry name" value="beta-beta-alpha zinc fingers"/>
    <property type="match status" value="1"/>
</dbReference>
<comment type="caution">
    <text evidence="8">The sequence shown here is derived from an EMBL/GenBank/DDBJ whole genome shotgun (WGS) entry which is preliminary data.</text>
</comment>
<dbReference type="GO" id="GO:0000785">
    <property type="term" value="C:chromatin"/>
    <property type="evidence" value="ECO:0007669"/>
    <property type="project" value="TreeGrafter"/>
</dbReference>
<keyword evidence="4" id="KW-0862">Zinc</keyword>
<reference evidence="8" key="1">
    <citation type="submission" date="2022-08" db="EMBL/GenBank/DDBJ databases">
        <authorList>
            <consortium name="DOE Joint Genome Institute"/>
            <person name="Min B."/>
            <person name="Riley R."/>
            <person name="Sierra-Patev S."/>
            <person name="Naranjo-Ortiz M."/>
            <person name="Looney B."/>
            <person name="Konkel Z."/>
            <person name="Slot J.C."/>
            <person name="Sakamoto Y."/>
            <person name="Steenwyk J.L."/>
            <person name="Rokas A."/>
            <person name="Carro J."/>
            <person name="Camarero S."/>
            <person name="Ferreira P."/>
            <person name="Molpeceres G."/>
            <person name="Ruiz-Duenas F.J."/>
            <person name="Serrano A."/>
            <person name="Henrissat B."/>
            <person name="Drula E."/>
            <person name="Hughes K.W."/>
            <person name="Mata J.L."/>
            <person name="Ishikawa N.K."/>
            <person name="Vargas-Isla R."/>
            <person name="Ushijima S."/>
            <person name="Smith C.A."/>
            <person name="Ahrendt S."/>
            <person name="Andreopoulos W."/>
            <person name="He G."/>
            <person name="Labutti K."/>
            <person name="Lipzen A."/>
            <person name="Ng V."/>
            <person name="Sandor L."/>
            <person name="Barry K."/>
            <person name="Martinez A.T."/>
            <person name="Xiao Y."/>
            <person name="Gibbons J.G."/>
            <person name="Terashima K."/>
            <person name="Hibbett D.S."/>
            <person name="Grigoriev I.V."/>
        </authorList>
    </citation>
    <scope>NUCLEOTIDE SEQUENCE</scope>
    <source>
        <strain evidence="8">TFB9207</strain>
    </source>
</reference>
<dbReference type="InterPro" id="IPR013087">
    <property type="entry name" value="Znf_C2H2_type"/>
</dbReference>
<dbReference type="GO" id="GO:0005667">
    <property type="term" value="C:transcription regulator complex"/>
    <property type="evidence" value="ECO:0007669"/>
    <property type="project" value="TreeGrafter"/>
</dbReference>
<evidence type="ECO:0000256" key="1">
    <source>
        <dbReference type="ARBA" id="ARBA00022723"/>
    </source>
</evidence>
<accession>A0AA38PG47</accession>
<keyword evidence="9" id="KW-1185">Reference proteome</keyword>
<dbReference type="EMBL" id="MU806017">
    <property type="protein sequence ID" value="KAJ3842111.1"/>
    <property type="molecule type" value="Genomic_DNA"/>
</dbReference>
<feature type="compositionally biased region" description="Low complexity" evidence="6">
    <location>
        <begin position="312"/>
        <end position="329"/>
    </location>
</feature>
<dbReference type="PANTHER" id="PTHR14003">
    <property type="entry name" value="TRANSCRIPTIONAL REPRESSOR PROTEIN YY"/>
    <property type="match status" value="1"/>
</dbReference>
<dbReference type="PROSITE" id="PS00028">
    <property type="entry name" value="ZINC_FINGER_C2H2_1"/>
    <property type="match status" value="2"/>
</dbReference>
<evidence type="ECO:0000256" key="6">
    <source>
        <dbReference type="SAM" id="MobiDB-lite"/>
    </source>
</evidence>
<evidence type="ECO:0000313" key="9">
    <source>
        <dbReference type="Proteomes" id="UP001163846"/>
    </source>
</evidence>
<evidence type="ECO:0000259" key="7">
    <source>
        <dbReference type="PROSITE" id="PS50157"/>
    </source>
</evidence>
<evidence type="ECO:0000256" key="2">
    <source>
        <dbReference type="ARBA" id="ARBA00022737"/>
    </source>
</evidence>
<keyword evidence="2" id="KW-0677">Repeat</keyword>
<feature type="compositionally biased region" description="Low complexity" evidence="6">
    <location>
        <begin position="386"/>
        <end position="403"/>
    </location>
</feature>
<dbReference type="PROSITE" id="PS50157">
    <property type="entry name" value="ZINC_FINGER_C2H2_2"/>
    <property type="match status" value="2"/>
</dbReference>
<feature type="domain" description="C2H2-type" evidence="7">
    <location>
        <begin position="35"/>
        <end position="62"/>
    </location>
</feature>
<proteinExistence type="predicted"/>
<dbReference type="FunFam" id="3.30.160.60:FF:000446">
    <property type="entry name" value="Zinc finger protein"/>
    <property type="match status" value="1"/>
</dbReference>
<feature type="compositionally biased region" description="Low complexity" evidence="6">
    <location>
        <begin position="108"/>
        <end position="123"/>
    </location>
</feature>
<dbReference type="GO" id="GO:0008270">
    <property type="term" value="F:zinc ion binding"/>
    <property type="evidence" value="ECO:0007669"/>
    <property type="project" value="UniProtKB-KW"/>
</dbReference>
<dbReference type="AlphaFoldDB" id="A0AA38PG47"/>
<dbReference type="InterPro" id="IPR036236">
    <property type="entry name" value="Znf_C2H2_sf"/>
</dbReference>
<feature type="compositionally biased region" description="Pro residues" evidence="6">
    <location>
        <begin position="168"/>
        <end position="178"/>
    </location>
</feature>
<dbReference type="Proteomes" id="UP001163846">
    <property type="component" value="Unassembled WGS sequence"/>
</dbReference>